<dbReference type="InterPro" id="IPR025558">
    <property type="entry name" value="DUF4283"/>
</dbReference>
<sequence>VSNNTAVEIGLADLSLDEGEDEGWRADLSGEEMEEGMDLCAVCSFLTASVIQYHAMNKTLANLWHPHGGVTISDLGEKRFMFRFYYEIDFDRFLQVQIHDLPSGLINENMGRQFGNVIGDFLEYDTKAVGRGYRGFMRIRERIDIRGPLKQRKKIILSPKKNTRKAFVRLEFFTRKRRFCWRGICQFGQFQEGQLWGQAIGFERKVMSLNWMQYKGLRKEGGNVDPNVVPMDEDSSMEIREGEKRPRKFVFSTISMGMDSEKIVGERSNARISDLLAGSVGQSSR</sequence>
<gene>
    <name evidence="2" type="ORF">Goari_016769</name>
</gene>
<dbReference type="EMBL" id="JABFAA010000001">
    <property type="protein sequence ID" value="MBA0675214.1"/>
    <property type="molecule type" value="Genomic_DNA"/>
</dbReference>
<dbReference type="AlphaFoldDB" id="A0A7J8WKM4"/>
<organism evidence="2 3">
    <name type="scientific">Gossypium aridum</name>
    <name type="common">American cotton</name>
    <name type="synonym">Erioxylum aridum</name>
    <dbReference type="NCBI Taxonomy" id="34290"/>
    <lineage>
        <taxon>Eukaryota</taxon>
        <taxon>Viridiplantae</taxon>
        <taxon>Streptophyta</taxon>
        <taxon>Embryophyta</taxon>
        <taxon>Tracheophyta</taxon>
        <taxon>Spermatophyta</taxon>
        <taxon>Magnoliopsida</taxon>
        <taxon>eudicotyledons</taxon>
        <taxon>Gunneridae</taxon>
        <taxon>Pentapetalae</taxon>
        <taxon>rosids</taxon>
        <taxon>malvids</taxon>
        <taxon>Malvales</taxon>
        <taxon>Malvaceae</taxon>
        <taxon>Malvoideae</taxon>
        <taxon>Gossypium</taxon>
    </lineage>
</organism>
<evidence type="ECO:0000313" key="2">
    <source>
        <dbReference type="EMBL" id="MBA0675214.1"/>
    </source>
</evidence>
<evidence type="ECO:0000259" key="1">
    <source>
        <dbReference type="Pfam" id="PF14111"/>
    </source>
</evidence>
<protein>
    <recommendedName>
        <fullName evidence="1">DUF4283 domain-containing protein</fullName>
    </recommendedName>
</protein>
<evidence type="ECO:0000313" key="3">
    <source>
        <dbReference type="Proteomes" id="UP000593577"/>
    </source>
</evidence>
<feature type="non-terminal residue" evidence="2">
    <location>
        <position position="285"/>
    </location>
</feature>
<dbReference type="Proteomes" id="UP000593577">
    <property type="component" value="Unassembled WGS sequence"/>
</dbReference>
<dbReference type="PANTHER" id="PTHR31286:SF153">
    <property type="entry name" value="DUF4283 DOMAIN PROTEIN"/>
    <property type="match status" value="1"/>
</dbReference>
<comment type="caution">
    <text evidence="2">The sequence shown here is derived from an EMBL/GenBank/DDBJ whole genome shotgun (WGS) entry which is preliminary data.</text>
</comment>
<dbReference type="InterPro" id="IPR040256">
    <property type="entry name" value="At4g02000-like"/>
</dbReference>
<name>A0A7J8WKM4_GOSAI</name>
<dbReference type="Pfam" id="PF14111">
    <property type="entry name" value="DUF4283"/>
    <property type="match status" value="1"/>
</dbReference>
<proteinExistence type="predicted"/>
<feature type="domain" description="DUF4283" evidence="1">
    <location>
        <begin position="37"/>
        <end position="95"/>
    </location>
</feature>
<keyword evidence="3" id="KW-1185">Reference proteome</keyword>
<reference evidence="2 3" key="1">
    <citation type="journal article" date="2019" name="Genome Biol. Evol.">
        <title>Insights into the evolution of the New World diploid cottons (Gossypium, subgenus Houzingenia) based on genome sequencing.</title>
        <authorList>
            <person name="Grover C.E."/>
            <person name="Arick M.A. 2nd"/>
            <person name="Thrash A."/>
            <person name="Conover J.L."/>
            <person name="Sanders W.S."/>
            <person name="Peterson D.G."/>
            <person name="Frelichowski J.E."/>
            <person name="Scheffler J.A."/>
            <person name="Scheffler B.E."/>
            <person name="Wendel J.F."/>
        </authorList>
    </citation>
    <scope>NUCLEOTIDE SEQUENCE [LARGE SCALE GENOMIC DNA]</scope>
    <source>
        <strain evidence="2">185</strain>
        <tissue evidence="2">Leaf</tissue>
    </source>
</reference>
<feature type="non-terminal residue" evidence="2">
    <location>
        <position position="1"/>
    </location>
</feature>
<dbReference type="PANTHER" id="PTHR31286">
    <property type="entry name" value="GLYCINE-RICH CELL WALL STRUCTURAL PROTEIN 1.8-LIKE"/>
    <property type="match status" value="1"/>
</dbReference>
<accession>A0A7J8WKM4</accession>